<protein>
    <recommendedName>
        <fullName evidence="3">Sortase</fullName>
    </recommendedName>
</protein>
<gene>
    <name evidence="1" type="ORF">GX618_00770</name>
</gene>
<organism evidence="1 2">
    <name type="scientific">Candidatus Dojkabacteria bacterium</name>
    <dbReference type="NCBI Taxonomy" id="2099670"/>
    <lineage>
        <taxon>Bacteria</taxon>
        <taxon>Candidatus Dojkabacteria</taxon>
    </lineage>
</organism>
<evidence type="ECO:0008006" key="3">
    <source>
        <dbReference type="Google" id="ProtNLM"/>
    </source>
</evidence>
<evidence type="ECO:0000313" key="2">
    <source>
        <dbReference type="Proteomes" id="UP000554004"/>
    </source>
</evidence>
<sequence>MNRTHYLVLTAVLFLSTALFTIFVFIPTVNPYEVVNVQLQTPMRETIEIESLPSLKDFWSMEENTTKIIDAQILNRELPTKWQGKKIFFKYTYIGEYSENTQTILNDLLLNEYKWQKQLDENGNIVFGGIILAKDKTYQLHTHNSYSKGNRYFLLGDLLDNYNSNNELIGTQIRFGNVTLEAKWAKDVKILEENSFPFADLIISTCLERNSYRRLVSGWDIERE</sequence>
<comment type="caution">
    <text evidence="1">The sequence shown here is derived from an EMBL/GenBank/DDBJ whole genome shotgun (WGS) entry which is preliminary data.</text>
</comment>
<evidence type="ECO:0000313" key="1">
    <source>
        <dbReference type="EMBL" id="NLE30794.1"/>
    </source>
</evidence>
<dbReference type="AlphaFoldDB" id="A0A847EU01"/>
<name>A0A847EU01_9BACT</name>
<reference evidence="1 2" key="1">
    <citation type="journal article" date="2020" name="Biotechnol. Biofuels">
        <title>New insights from the biogas microbiome by comprehensive genome-resolved metagenomics of nearly 1600 species originating from multiple anaerobic digesters.</title>
        <authorList>
            <person name="Campanaro S."/>
            <person name="Treu L."/>
            <person name="Rodriguez-R L.M."/>
            <person name="Kovalovszki A."/>
            <person name="Ziels R.M."/>
            <person name="Maus I."/>
            <person name="Zhu X."/>
            <person name="Kougias P.G."/>
            <person name="Basile A."/>
            <person name="Luo G."/>
            <person name="Schluter A."/>
            <person name="Konstantinidis K.T."/>
            <person name="Angelidaki I."/>
        </authorList>
    </citation>
    <scope>NUCLEOTIDE SEQUENCE [LARGE SCALE GENOMIC DNA]</scope>
    <source>
        <strain evidence="1">AS06rmzACSIP_421</strain>
    </source>
</reference>
<proteinExistence type="predicted"/>
<accession>A0A847EU01</accession>
<dbReference type="Proteomes" id="UP000554004">
    <property type="component" value="Unassembled WGS sequence"/>
</dbReference>
<dbReference type="EMBL" id="JAAZAL010000027">
    <property type="protein sequence ID" value="NLE30794.1"/>
    <property type="molecule type" value="Genomic_DNA"/>
</dbReference>